<accession>C1D835</accession>
<dbReference type="STRING" id="557598.LHK_01639"/>
<dbReference type="NCBIfam" id="TIGR01760">
    <property type="entry name" value="tape_meas_TP901"/>
    <property type="match status" value="1"/>
</dbReference>
<proteinExistence type="predicted"/>
<reference evidence="3 4" key="1">
    <citation type="journal article" date="2009" name="PLoS Genet.">
        <title>The complete genome and proteome of Laribacter hongkongensis reveal potential mechanisms for adaptations to different temperatures and habitats.</title>
        <authorList>
            <person name="Woo P.C."/>
            <person name="Lau S.K."/>
            <person name="Tse H."/>
            <person name="Teng J.L."/>
            <person name="Curreem S.O."/>
            <person name="Tsang A.K."/>
            <person name="Fan R.Y."/>
            <person name="Wong G.K."/>
            <person name="Huang Y."/>
            <person name="Loman N.J."/>
            <person name="Snyder L.A."/>
            <person name="Cai J.J."/>
            <person name="Huang J.D."/>
            <person name="Mak W."/>
            <person name="Pallen M.J."/>
            <person name="Lok S."/>
            <person name="Yuen K.Y."/>
        </authorList>
    </citation>
    <scope>NUCLEOTIDE SEQUENCE [LARGE SCALE GENOMIC DNA]</scope>
    <source>
        <strain evidence="3 4">HLHK9</strain>
    </source>
</reference>
<dbReference type="HOGENOM" id="CLU_392694_0_0_4"/>
<gene>
    <name evidence="3" type="ordered locus">LHK_01639</name>
</gene>
<dbReference type="RefSeq" id="WP_012697111.1">
    <property type="nucleotide sequence ID" value="NC_012559.1"/>
</dbReference>
<feature type="compositionally biased region" description="Low complexity" evidence="1">
    <location>
        <begin position="630"/>
        <end position="640"/>
    </location>
</feature>
<dbReference type="InterPro" id="IPR010090">
    <property type="entry name" value="Phage_tape_meas"/>
</dbReference>
<name>C1D835_LARHH</name>
<feature type="domain" description="Phage tail tape measure protein" evidence="2">
    <location>
        <begin position="103"/>
        <end position="307"/>
    </location>
</feature>
<dbReference type="PANTHER" id="PTHR21525">
    <property type="entry name" value="MOTILE SPERM PROTEIN"/>
    <property type="match status" value="1"/>
</dbReference>
<sequence length="702" mass="71265">MDMVQFGVMIKAFDHMSGVFKSAAGKSIGSINSIDSRLNALSSKLESIGTKSLGEGAILTGLMQKPIEAFAAAENASSRLNASMLQMGGVASPEFEKMIALGKRLGSSLPGSDTEFIKMLQTLKEEGISNTAILGGLGEAAAKFKVIMGDKVTGEGSAKFAAQLSDALRAKESEMDAVMDYAARLQGVGAGTDYSLGFFSKASSSLSYTKKTGINAMTELAPIAAMAANSAMDSSSAGGAFNKLISATLDAKKLEKANKILAPTGNQFSFTGKDGNFLGVGNFISQLQKLDGLSDSKLNEVIGEMFGNDEENKKMLDTLRKNGVKGYNEYAQRMAEQAQLADRIKVIQETLGNKWEAAMGGFSANLVSLGELMSPALKRMIDIFDGANDRIGSVIKEFPQATKVLGLGIAGVGGGLLAVGTAAMVASTAVKGLGLLFGPLAKLGSLFGKKGKGEAAAGIADAISVQRVFVVNWPGSGMDFGGGGGAGGGKPGTAAGEVGKKSRLGRLMGSMKNMDVGRLAGRLGAVAALGAGVYGAVQIANDKTLSPDKRREALGETAGSTAGGALGGWGGAAAGAALGTMLLPGIGTAIGGLLGGLAGGTLLGSLGGSLGKSLAAPRPDKPSPAPTPLNPAAAAAKGNASAPAAASTTVQLNYSPTLTIQGDPIPGTKEKFARMLSEHKDIVVRMVQDVVEQKARTAYSAS</sequence>
<evidence type="ECO:0000256" key="1">
    <source>
        <dbReference type="SAM" id="MobiDB-lite"/>
    </source>
</evidence>
<feature type="region of interest" description="Disordered" evidence="1">
    <location>
        <begin position="612"/>
        <end position="640"/>
    </location>
</feature>
<dbReference type="Pfam" id="PF10145">
    <property type="entry name" value="PhageMin_Tail"/>
    <property type="match status" value="1"/>
</dbReference>
<evidence type="ECO:0000313" key="4">
    <source>
        <dbReference type="Proteomes" id="UP000002010"/>
    </source>
</evidence>
<protein>
    <submittedName>
        <fullName evidence="3">Phage tail tape measure protein TP901, core region</fullName>
    </submittedName>
</protein>
<dbReference type="eggNOG" id="COG5283">
    <property type="taxonomic scope" value="Bacteria"/>
</dbReference>
<organism evidence="3 4">
    <name type="scientific">Laribacter hongkongensis (strain HLHK9)</name>
    <dbReference type="NCBI Taxonomy" id="557598"/>
    <lineage>
        <taxon>Bacteria</taxon>
        <taxon>Pseudomonadati</taxon>
        <taxon>Pseudomonadota</taxon>
        <taxon>Betaproteobacteria</taxon>
        <taxon>Neisseriales</taxon>
        <taxon>Aquaspirillaceae</taxon>
        <taxon>Laribacter</taxon>
    </lineage>
</organism>
<evidence type="ECO:0000313" key="3">
    <source>
        <dbReference type="EMBL" id="ACO74625.1"/>
    </source>
</evidence>
<dbReference type="Proteomes" id="UP000002010">
    <property type="component" value="Chromosome"/>
</dbReference>
<keyword evidence="4" id="KW-1185">Reference proteome</keyword>
<dbReference type="EMBL" id="CP001154">
    <property type="protein sequence ID" value="ACO74625.1"/>
    <property type="molecule type" value="Genomic_DNA"/>
</dbReference>
<dbReference type="KEGG" id="lhk:LHK_01639"/>
<dbReference type="AlphaFoldDB" id="C1D835"/>
<evidence type="ECO:0000259" key="2">
    <source>
        <dbReference type="Pfam" id="PF10145"/>
    </source>
</evidence>
<dbReference type="PANTHER" id="PTHR21525:SF9">
    <property type="entry name" value="CHANNEL_COLICIN DOMAIN-CONTAINING PROTEIN"/>
    <property type="match status" value="1"/>
</dbReference>